<dbReference type="Proteomes" id="UP000663860">
    <property type="component" value="Unassembled WGS sequence"/>
</dbReference>
<dbReference type="Proteomes" id="UP000663881">
    <property type="component" value="Unassembled WGS sequence"/>
</dbReference>
<dbReference type="EMBL" id="CAJNOE010000354">
    <property type="protein sequence ID" value="CAF1168620.1"/>
    <property type="molecule type" value="Genomic_DNA"/>
</dbReference>
<feature type="repeat" description="NHL" evidence="2">
    <location>
        <begin position="415"/>
        <end position="454"/>
    </location>
</feature>
<dbReference type="PANTHER" id="PTHR24104:SF25">
    <property type="entry name" value="PROTEIN LIN-41"/>
    <property type="match status" value="1"/>
</dbReference>
<keyword evidence="3" id="KW-0175">Coiled coil</keyword>
<evidence type="ECO:0000256" key="2">
    <source>
        <dbReference type="PROSITE-ProRule" id="PRU00504"/>
    </source>
</evidence>
<dbReference type="Proteomes" id="UP000663868">
    <property type="component" value="Unassembled WGS sequence"/>
</dbReference>
<dbReference type="InterPro" id="IPR001258">
    <property type="entry name" value="NHL_repeat"/>
</dbReference>
<keyword evidence="1" id="KW-0677">Repeat</keyword>
<dbReference type="EMBL" id="CAJOAY010000644">
    <property type="protein sequence ID" value="CAF3708333.1"/>
    <property type="molecule type" value="Genomic_DNA"/>
</dbReference>
<protein>
    <submittedName>
        <fullName evidence="8">Uncharacterized protein</fullName>
    </submittedName>
</protein>
<evidence type="ECO:0000313" key="4">
    <source>
        <dbReference type="EMBL" id="CAF1168620.1"/>
    </source>
</evidence>
<evidence type="ECO:0000313" key="9">
    <source>
        <dbReference type="Proteomes" id="UP000663868"/>
    </source>
</evidence>
<dbReference type="PANTHER" id="PTHR24104">
    <property type="entry name" value="E3 UBIQUITIN-PROTEIN LIGASE NHLRC1-RELATED"/>
    <property type="match status" value="1"/>
</dbReference>
<dbReference type="AlphaFoldDB" id="A0A818ZTV6"/>
<dbReference type="EMBL" id="CAJOBB010000921">
    <property type="protein sequence ID" value="CAF3776902.1"/>
    <property type="molecule type" value="Genomic_DNA"/>
</dbReference>
<evidence type="ECO:0000256" key="1">
    <source>
        <dbReference type="ARBA" id="ARBA00022737"/>
    </source>
</evidence>
<dbReference type="SUPFAM" id="SSF63825">
    <property type="entry name" value="YWTD domain"/>
    <property type="match status" value="1"/>
</dbReference>
<dbReference type="EMBL" id="CAJOAZ010000981">
    <property type="protein sequence ID" value="CAF3744971.1"/>
    <property type="molecule type" value="Genomic_DNA"/>
</dbReference>
<sequence length="506" mass="57115">MEIGPPKSRCIICDKEKRAVRCEGCLQLFCYDHLTDHRQELNKQLDYVERTRDVFRQTLNEQMNHPQVGLLVKQIDIWEDDSIKTIRETASEYRQLLAKNTSKNSQELEANLAALSEQIRRIRQENDFNEVDLAHFNQKLKQLAEKLFTLSSVSIPQDPTPLIYKLSISTSPGPGPGSGFGPVPPVPDIEEKQNIHYIPKHVSCPNKTHNVVRWKQHGSTIAGKHHHDQLSDPLGLYIDYDDPPVYYVADYGNHRVVRWRAGTHHMEVLAGGNGKGKRLDQLNYPTDLIVDKMTDSIFICDQGNRRVIRWSRHCNTDQQIILDNIVCWGLAMDDNGDLYVSDYEKDEVRRWTKGEPNGILVAGGNGKGSHLNQLNYPSYIFVDDDHSIYVSDSNNNRVMKWPKGAKEGIVVAGGHGPGSSFAHLCNPQGVMVGRCGHIFVADSHNHRVVRWSPDSDVGTLIVGGHGQGSRSNQFSCPIGLSFDRLGSLCVVDWGNNRVQKFDVEFH</sequence>
<proteinExistence type="predicted"/>
<gene>
    <name evidence="4" type="ORF">IZO911_LOCUS26758</name>
    <name evidence="8" type="ORF">KXQ929_LOCUS15697</name>
    <name evidence="6" type="ORF">OKA104_LOCUS12996</name>
    <name evidence="7" type="ORF">OXD698_LOCUS15114</name>
    <name evidence="5" type="ORF">VCS650_LOCUS30251</name>
</gene>
<dbReference type="Proteomes" id="UP000663891">
    <property type="component" value="Unassembled WGS sequence"/>
</dbReference>
<evidence type="ECO:0000313" key="5">
    <source>
        <dbReference type="EMBL" id="CAF1286346.1"/>
    </source>
</evidence>
<dbReference type="Pfam" id="PF01436">
    <property type="entry name" value="NHL"/>
    <property type="match status" value="2"/>
</dbReference>
<evidence type="ECO:0000313" key="6">
    <source>
        <dbReference type="EMBL" id="CAF3708333.1"/>
    </source>
</evidence>
<dbReference type="Gene3D" id="2.120.10.30">
    <property type="entry name" value="TolB, C-terminal domain"/>
    <property type="match status" value="2"/>
</dbReference>
<accession>A0A818ZTV6</accession>
<reference evidence="8" key="1">
    <citation type="submission" date="2021-02" db="EMBL/GenBank/DDBJ databases">
        <authorList>
            <person name="Nowell W R."/>
        </authorList>
    </citation>
    <scope>NUCLEOTIDE SEQUENCE</scope>
</reference>
<dbReference type="InterPro" id="IPR011042">
    <property type="entry name" value="6-blade_b-propeller_TolB-like"/>
</dbReference>
<dbReference type="InterPro" id="IPR050952">
    <property type="entry name" value="TRIM-NHL_E3_ligases"/>
</dbReference>
<evidence type="ECO:0000313" key="8">
    <source>
        <dbReference type="EMBL" id="CAF3776902.1"/>
    </source>
</evidence>
<feature type="repeat" description="NHL" evidence="2">
    <location>
        <begin position="367"/>
        <end position="404"/>
    </location>
</feature>
<dbReference type="OrthoDB" id="10051993at2759"/>
<dbReference type="PROSITE" id="PS51125">
    <property type="entry name" value="NHL"/>
    <property type="match status" value="3"/>
</dbReference>
<feature type="repeat" description="NHL" evidence="2">
    <location>
        <begin position="473"/>
        <end position="504"/>
    </location>
</feature>
<dbReference type="EMBL" id="CAJNON010000487">
    <property type="protein sequence ID" value="CAF1286346.1"/>
    <property type="molecule type" value="Genomic_DNA"/>
</dbReference>
<name>A0A818ZTV6_9BILA</name>
<evidence type="ECO:0000313" key="7">
    <source>
        <dbReference type="EMBL" id="CAF3744971.1"/>
    </source>
</evidence>
<dbReference type="Proteomes" id="UP000663844">
    <property type="component" value="Unassembled WGS sequence"/>
</dbReference>
<dbReference type="GO" id="GO:0008270">
    <property type="term" value="F:zinc ion binding"/>
    <property type="evidence" value="ECO:0007669"/>
    <property type="project" value="UniProtKB-KW"/>
</dbReference>
<evidence type="ECO:0000256" key="3">
    <source>
        <dbReference type="SAM" id="Coils"/>
    </source>
</evidence>
<comment type="caution">
    <text evidence="8">The sequence shown here is derived from an EMBL/GenBank/DDBJ whole genome shotgun (WGS) entry which is preliminary data.</text>
</comment>
<dbReference type="CDD" id="cd05819">
    <property type="entry name" value="NHL"/>
    <property type="match status" value="1"/>
</dbReference>
<feature type="coiled-coil region" evidence="3">
    <location>
        <begin position="98"/>
        <end position="132"/>
    </location>
</feature>
<organism evidence="8 9">
    <name type="scientific">Adineta steineri</name>
    <dbReference type="NCBI Taxonomy" id="433720"/>
    <lineage>
        <taxon>Eukaryota</taxon>
        <taxon>Metazoa</taxon>
        <taxon>Spiralia</taxon>
        <taxon>Gnathifera</taxon>
        <taxon>Rotifera</taxon>
        <taxon>Eurotatoria</taxon>
        <taxon>Bdelloidea</taxon>
        <taxon>Adinetida</taxon>
        <taxon>Adinetidae</taxon>
        <taxon>Adineta</taxon>
    </lineage>
</organism>